<name>A0A7M1KUU9_9LACT</name>
<dbReference type="AlphaFoldDB" id="A0A7M1KUU9"/>
<accession>A0A7M1KUU9</accession>
<proteinExistence type="predicted"/>
<protein>
    <recommendedName>
        <fullName evidence="3">DUF3800 domain-containing protein</fullName>
    </recommendedName>
</protein>
<reference evidence="1 2" key="1">
    <citation type="submission" date="2020-10" db="EMBL/GenBank/DDBJ databases">
        <title>Plasmid carrying two tetracycline resistance determinant.</title>
        <authorList>
            <person name="Yang Q."/>
        </authorList>
    </citation>
    <scope>NUCLEOTIDE SEQUENCE [LARGE SCALE GENOMIC DNA]</scope>
    <source>
        <strain evidence="1 2">T43</strain>
        <plasmid evidence="1 2">pT4302</plasmid>
    </source>
</reference>
<dbReference type="EMBL" id="CP063066">
    <property type="protein sequence ID" value="QOQ80121.1"/>
    <property type="molecule type" value="Genomic_DNA"/>
</dbReference>
<dbReference type="RefSeq" id="WP_197559173.1">
    <property type="nucleotide sequence ID" value="NZ_CP063066.1"/>
</dbReference>
<keyword evidence="1" id="KW-0614">Plasmid</keyword>
<gene>
    <name evidence="1" type="ORF">IMX20_09690</name>
</gene>
<dbReference type="InterPro" id="IPR024524">
    <property type="entry name" value="DUF3800"/>
</dbReference>
<organism evidence="1 2">
    <name type="scientific">Aerococcus urinaeequi</name>
    <dbReference type="NCBI Taxonomy" id="51665"/>
    <lineage>
        <taxon>Bacteria</taxon>
        <taxon>Bacillati</taxon>
        <taxon>Bacillota</taxon>
        <taxon>Bacilli</taxon>
        <taxon>Lactobacillales</taxon>
        <taxon>Aerococcaceae</taxon>
        <taxon>Aerococcus</taxon>
    </lineage>
</organism>
<evidence type="ECO:0008006" key="3">
    <source>
        <dbReference type="Google" id="ProtNLM"/>
    </source>
</evidence>
<dbReference type="Proteomes" id="UP000595091">
    <property type="component" value="Plasmid pT4302"/>
</dbReference>
<evidence type="ECO:0000313" key="1">
    <source>
        <dbReference type="EMBL" id="QOQ80121.1"/>
    </source>
</evidence>
<evidence type="ECO:0000313" key="2">
    <source>
        <dbReference type="Proteomes" id="UP000595091"/>
    </source>
</evidence>
<dbReference type="Pfam" id="PF12686">
    <property type="entry name" value="DUF3800"/>
    <property type="match status" value="1"/>
</dbReference>
<sequence>MEYNIYFDESNKLDSPNKTYSYYGAFGIEEKVVNTIEKDIKEILDTLHSSNELHFNNYQSNKIRKYFQVLDYFLQHKVDINLYIVNNQRFIETGNRLSLSIKELRKYFYVKIPERLFYGIVRHISEIELLSIYMDDNTEYETLNVYNQVKDQMNAHSLYRNKGYIVKEVKGLFSEDSVMVQIIDSFMGIIVFILEKDYLEYSVAKRAKADLIYRLLTENNNVVKFQNMIHLFLWNGENENIDIIYLSSKITEFLIYMNDQDSKNIQKIQEIYLKYNCGKMEFPEKRKLLQEKIPCSNSELQIYLGYAMQVEHDDRNKFIRRSPTI</sequence>
<geneLocation type="plasmid" evidence="1 2">
    <name>pT4302</name>
</geneLocation>